<dbReference type="eggNOG" id="ENOG5032956">
    <property type="taxonomic scope" value="Bacteria"/>
</dbReference>
<feature type="region of interest" description="Disordered" evidence="1">
    <location>
        <begin position="1"/>
        <end position="48"/>
    </location>
</feature>
<feature type="compositionally biased region" description="Basic and acidic residues" evidence="1">
    <location>
        <begin position="118"/>
        <end position="129"/>
    </location>
</feature>
<gene>
    <name evidence="2" type="ORF">SAMN04489726_7254</name>
</gene>
<protein>
    <submittedName>
        <fullName evidence="2">Uncharacterized protein</fullName>
    </submittedName>
</protein>
<dbReference type="EMBL" id="LT629701">
    <property type="protein sequence ID" value="SDN57851.1"/>
    <property type="molecule type" value="Genomic_DNA"/>
</dbReference>
<accession>A0A1H0CJB5</accession>
<reference evidence="2 3" key="1">
    <citation type="submission" date="2016-10" db="EMBL/GenBank/DDBJ databases">
        <authorList>
            <person name="de Groot N.N."/>
        </authorList>
    </citation>
    <scope>NUCLEOTIDE SEQUENCE [LARGE SCALE GENOMIC DNA]</scope>
    <source>
        <strain evidence="2 3">DSM 44149</strain>
    </source>
</reference>
<dbReference type="AlphaFoldDB" id="A0A1H0CJB5"/>
<dbReference type="Gene3D" id="6.10.180.30">
    <property type="match status" value="1"/>
</dbReference>
<evidence type="ECO:0000313" key="3">
    <source>
        <dbReference type="Proteomes" id="UP000183376"/>
    </source>
</evidence>
<keyword evidence="3" id="KW-1185">Reference proteome</keyword>
<name>A0A1H0CJB5_ALLAB</name>
<evidence type="ECO:0000256" key="1">
    <source>
        <dbReference type="SAM" id="MobiDB-lite"/>
    </source>
</evidence>
<feature type="compositionally biased region" description="Basic and acidic residues" evidence="1">
    <location>
        <begin position="16"/>
        <end position="31"/>
    </location>
</feature>
<sequence length="140" mass="15364">MTQSTEPSAGVAEQDIAEREADRGATGRGDDQVTGSVQAGPRRVQRTVNFERTVLERARAAATYLAAYEPQAGVRSLADIVNPAVEARVAELEEEFNDGKPFRPVYRMPAGRPARNVPRPDQREHDQDLSPKIGNSPERP</sequence>
<organism evidence="2 3">
    <name type="scientific">Allokutzneria albata</name>
    <name type="common">Kibdelosporangium albatum</name>
    <dbReference type="NCBI Taxonomy" id="211114"/>
    <lineage>
        <taxon>Bacteria</taxon>
        <taxon>Bacillati</taxon>
        <taxon>Actinomycetota</taxon>
        <taxon>Actinomycetes</taxon>
        <taxon>Pseudonocardiales</taxon>
        <taxon>Pseudonocardiaceae</taxon>
        <taxon>Allokutzneria</taxon>
    </lineage>
</organism>
<evidence type="ECO:0000313" key="2">
    <source>
        <dbReference type="EMBL" id="SDN57851.1"/>
    </source>
</evidence>
<feature type="region of interest" description="Disordered" evidence="1">
    <location>
        <begin position="95"/>
        <end position="140"/>
    </location>
</feature>
<proteinExistence type="predicted"/>
<dbReference type="RefSeq" id="WP_063766630.1">
    <property type="nucleotide sequence ID" value="NZ_JOEF01000017.1"/>
</dbReference>
<dbReference type="Proteomes" id="UP000183376">
    <property type="component" value="Chromosome I"/>
</dbReference>